<accession>A0A1J1I8V5</accession>
<evidence type="ECO:0000313" key="1">
    <source>
        <dbReference type="EMBL" id="CRK95390.1"/>
    </source>
</evidence>
<evidence type="ECO:0000313" key="2">
    <source>
        <dbReference type="Proteomes" id="UP000183832"/>
    </source>
</evidence>
<keyword evidence="2" id="KW-1185">Reference proteome</keyword>
<name>A0A1J1I8V5_9DIPT</name>
<dbReference type="AlphaFoldDB" id="A0A1J1I8V5"/>
<proteinExistence type="predicted"/>
<dbReference type="EMBL" id="CVRI01000041">
    <property type="protein sequence ID" value="CRK95390.1"/>
    <property type="molecule type" value="Genomic_DNA"/>
</dbReference>
<sequence>MFKMWRCNEILLKNFFYKFDIENSLIYVLYAYS</sequence>
<reference evidence="1 2" key="1">
    <citation type="submission" date="2015-04" db="EMBL/GenBank/DDBJ databases">
        <authorList>
            <person name="Syromyatnikov M.Y."/>
            <person name="Popov V.N."/>
        </authorList>
    </citation>
    <scope>NUCLEOTIDE SEQUENCE [LARGE SCALE GENOMIC DNA]</scope>
</reference>
<protein>
    <submittedName>
        <fullName evidence="1">CLUMA_CG008740, isoform A</fullName>
    </submittedName>
</protein>
<gene>
    <name evidence="1" type="ORF">CLUMA_CG008740</name>
</gene>
<dbReference type="Proteomes" id="UP000183832">
    <property type="component" value="Unassembled WGS sequence"/>
</dbReference>
<organism evidence="1 2">
    <name type="scientific">Clunio marinus</name>
    <dbReference type="NCBI Taxonomy" id="568069"/>
    <lineage>
        <taxon>Eukaryota</taxon>
        <taxon>Metazoa</taxon>
        <taxon>Ecdysozoa</taxon>
        <taxon>Arthropoda</taxon>
        <taxon>Hexapoda</taxon>
        <taxon>Insecta</taxon>
        <taxon>Pterygota</taxon>
        <taxon>Neoptera</taxon>
        <taxon>Endopterygota</taxon>
        <taxon>Diptera</taxon>
        <taxon>Nematocera</taxon>
        <taxon>Chironomoidea</taxon>
        <taxon>Chironomidae</taxon>
        <taxon>Clunio</taxon>
    </lineage>
</organism>